<feature type="chain" id="PRO_5032665580" description="Secreted protein" evidence="1">
    <location>
        <begin position="23"/>
        <end position="79"/>
    </location>
</feature>
<proteinExistence type="predicted"/>
<evidence type="ECO:0000313" key="3">
    <source>
        <dbReference type="Proteomes" id="UP000602510"/>
    </source>
</evidence>
<dbReference type="Proteomes" id="UP000602510">
    <property type="component" value="Unassembled WGS sequence"/>
</dbReference>
<evidence type="ECO:0008006" key="4">
    <source>
        <dbReference type="Google" id="ProtNLM"/>
    </source>
</evidence>
<accession>A0A833T6D4</accession>
<name>A0A833T6D4_PHYIN</name>
<feature type="signal peptide" evidence="1">
    <location>
        <begin position="1"/>
        <end position="22"/>
    </location>
</feature>
<dbReference type="EMBL" id="WSZM01000140">
    <property type="protein sequence ID" value="KAF4040500.1"/>
    <property type="molecule type" value="Genomic_DNA"/>
</dbReference>
<evidence type="ECO:0000256" key="1">
    <source>
        <dbReference type="SAM" id="SignalP"/>
    </source>
</evidence>
<keyword evidence="1" id="KW-0732">Signal</keyword>
<sequence length="79" mass="8834">MAAVSVWAACIVLRFMERFSVCSVTRQVVTCTPVLERNDLGLITAFALNISHPQQRPALSVVREHSSHYILLRLVVTVL</sequence>
<gene>
    <name evidence="2" type="ORF">GN244_ATG07364</name>
</gene>
<organism evidence="2 3">
    <name type="scientific">Phytophthora infestans</name>
    <name type="common">Potato late blight agent</name>
    <name type="synonym">Botrytis infestans</name>
    <dbReference type="NCBI Taxonomy" id="4787"/>
    <lineage>
        <taxon>Eukaryota</taxon>
        <taxon>Sar</taxon>
        <taxon>Stramenopiles</taxon>
        <taxon>Oomycota</taxon>
        <taxon>Peronosporomycetes</taxon>
        <taxon>Peronosporales</taxon>
        <taxon>Peronosporaceae</taxon>
        <taxon>Phytophthora</taxon>
    </lineage>
</organism>
<comment type="caution">
    <text evidence="2">The sequence shown here is derived from an EMBL/GenBank/DDBJ whole genome shotgun (WGS) entry which is preliminary data.</text>
</comment>
<keyword evidence="3" id="KW-1185">Reference proteome</keyword>
<protein>
    <recommendedName>
        <fullName evidence="4">Secreted protein</fullName>
    </recommendedName>
</protein>
<evidence type="ECO:0000313" key="2">
    <source>
        <dbReference type="EMBL" id="KAF4040500.1"/>
    </source>
</evidence>
<reference evidence="2" key="1">
    <citation type="submission" date="2020-04" db="EMBL/GenBank/DDBJ databases">
        <title>Hybrid Assembly of Korean Phytophthora infestans isolates.</title>
        <authorList>
            <person name="Prokchorchik M."/>
            <person name="Lee Y."/>
            <person name="Seo J."/>
            <person name="Cho J.-H."/>
            <person name="Park Y.-E."/>
            <person name="Jang D.-C."/>
            <person name="Im J.-S."/>
            <person name="Choi J.-G."/>
            <person name="Park H.-J."/>
            <person name="Lee G.-B."/>
            <person name="Lee Y.-G."/>
            <person name="Hong S.-Y."/>
            <person name="Cho K."/>
            <person name="Sohn K.H."/>
        </authorList>
    </citation>
    <scope>NUCLEOTIDE SEQUENCE</scope>
    <source>
        <strain evidence="2">KR_1_A1</strain>
    </source>
</reference>
<dbReference type="AlphaFoldDB" id="A0A833T6D4"/>